<dbReference type="FunFam" id="3.90.1170.50:FF:000003">
    <property type="entry name" value="Aldehyde oxidase"/>
    <property type="match status" value="1"/>
</dbReference>
<dbReference type="Gene3D" id="3.30.465.10">
    <property type="match status" value="1"/>
</dbReference>
<comment type="cofactor">
    <cofactor evidence="17">
        <name>[2Fe-2S] cluster</name>
        <dbReference type="ChEBI" id="CHEBI:190135"/>
    </cofactor>
    <text evidence="17">Binds 2 [2Fe-2S] clusters.</text>
</comment>
<sequence>MSRIRFKVNAIPYSVGGEVSSDLTLADYIRQNLELRGTKYMCREAGCGACIVSVVKCPGGPVEAVNSCMVSITSCQDWEITTIEELGNRNKGYNVLQKTLADYNGTQCGYCSPAWVMAMHSLLKGNNDLTMLEIEKSLSSNVCRCTGYRPILDAFKKFAKDCPKEHRILDIEDLTICKRTGKKCDKSNCNDEDWCIIEKEEYKAEGIIEIPLHDNKYWYRVTNVDDIFKILNQKGYDSYMLVFGNTAKGAYPIFEYPKVLIDISAVAQLKICLYDQNLVVGVGLTLTELLNTFETASKEEYFKYLRKLYEHLLLVAHIPVRNIGSVGGNLMIKHMHNEFPSDVFLLFDTVGAQLELQNSRGQTKVVTMQQFLKEDMKGKIILHILLPPLTDQHRLVTFKVMPRSQSAHAIVNAAYLYKLNSNGTVIECRISYGGLSSQFTRAFATESFLVGKALFTNNTLQRALNILKNELVVTEMPPEPSAKYREKLALNLFYKGLLTLCPNNQLNSRYRSGAIKIHETRPVSEGRQIFDTNPTEWPLGQPIPKVEALIQCAGEAHFSEDIPTLPREVFAAFALSTISKGDLVKIDPSQALNVPGVIAFYSAKDIPGENSFTPAQTLFYIANEEVFCSSKVEYFNQPIGMIVAETQQIADRAAKLVKAKYANIKKPVIDIKEAKKDPKRNTLFTSMEATDRGTDVVKLIKGSNTIYGQYHFMMENLSCVTKPTEEGLEVHSATQWMDGTQVMISKALNIDCNRIDVHVRRLGGAYGMKISRPIQVAIACSLAVQKLNRPCRFIQSLTTTTRAIGKRLPCSTDFEVGVNRSGVIQHMNFYKLYEDNGYKVNETLTFLGTDMFNNCYNNSRWNYQCYDSITDTAKNTWCRSPGTLENISMAEYVVEQISYELSLDPFDVRLANLDTTRFNDLKEMSDTLKKNAEYTKRRAAVTKFNAENRWKKRGLRCSFSRWTPAGGQYLDTNMAVYHEDGTVAICHGGIEMGQGLNTKAAQICAYYLKIPLEKIQVKANSTVLTPNGFISGGSQTSLNIGVAVTRCCEELLRRLQPIRLQMNNPTWEELVKKAFDSNVDLQVHGFVSAIDAQIYNIFGVSLAEVEVDVLTGESEILRVDILQDVGKSVSPEIDIGQVEGAFIMGLGYWTCEKLVYEPNTGELLTDRTWNYSVPLARDIPQDLRVYFRKNSYSTELFLGAKATGEPPMCLSIVIAFALREAIAEARRESGIPTTEWFQIDGPYRVESLCLAAANKTDDFKLN</sequence>
<keyword evidence="8 17" id="KW-0479">Metal-binding</keyword>
<dbReference type="RefSeq" id="XP_012545633.1">
    <property type="nucleotide sequence ID" value="XM_012690179.4"/>
</dbReference>
<feature type="binding site" evidence="16">
    <location>
        <begin position="325"/>
        <end position="329"/>
    </location>
    <ligand>
        <name>FAD</name>
        <dbReference type="ChEBI" id="CHEBI:57692"/>
    </ligand>
</feature>
<dbReference type="Gene3D" id="3.30.365.10">
    <property type="entry name" value="Aldehyde oxidase/xanthine dehydrogenase, molybdopterin binding domain"/>
    <property type="match status" value="4"/>
</dbReference>
<dbReference type="GO" id="GO:0071949">
    <property type="term" value="F:FAD binding"/>
    <property type="evidence" value="ECO:0007669"/>
    <property type="project" value="InterPro"/>
</dbReference>
<dbReference type="FunFam" id="3.30.365.10:FF:000001">
    <property type="entry name" value="Xanthine dehydrogenase oxidase"/>
    <property type="match status" value="1"/>
</dbReference>
<dbReference type="PANTHER" id="PTHR11908:SF132">
    <property type="entry name" value="ALDEHYDE OXIDASE 1-RELATED"/>
    <property type="match status" value="1"/>
</dbReference>
<dbReference type="InterPro" id="IPR036856">
    <property type="entry name" value="Ald_Oxase/Xan_DH_a/b_sf"/>
</dbReference>
<dbReference type="Pfam" id="PF00941">
    <property type="entry name" value="FAD_binding_5"/>
    <property type="match status" value="1"/>
</dbReference>
<dbReference type="GeneID" id="101738607"/>
<dbReference type="GO" id="GO:0051537">
    <property type="term" value="F:2 iron, 2 sulfur cluster binding"/>
    <property type="evidence" value="ECO:0007669"/>
    <property type="project" value="UniProtKB-KW"/>
</dbReference>
<keyword evidence="11 17" id="KW-0408">Iron</keyword>
<dbReference type="InterPro" id="IPR016169">
    <property type="entry name" value="FAD-bd_PCMH_sub2"/>
</dbReference>
<comment type="cofactor">
    <cofactor evidence="17">
        <name>Mo-molybdopterin</name>
        <dbReference type="ChEBI" id="CHEBI:71302"/>
    </cofactor>
    <text evidence="17">Binds 1 Mo-molybdopterin (Mo-MPT) cofactor per subunit.</text>
</comment>
<dbReference type="GO" id="GO:0005506">
    <property type="term" value="F:iron ion binding"/>
    <property type="evidence" value="ECO:0007669"/>
    <property type="project" value="InterPro"/>
</dbReference>
<dbReference type="FunFam" id="3.30.365.10:FF:000002">
    <property type="entry name" value="Xanthine dehydrogenase oxidase"/>
    <property type="match status" value="1"/>
</dbReference>
<feature type="domain" description="2Fe-2S ferredoxin-type" evidence="18">
    <location>
        <begin position="2"/>
        <end position="86"/>
    </location>
</feature>
<feature type="binding site" evidence="17">
    <location>
        <position position="68"/>
    </location>
    <ligand>
        <name>[2Fe-2S] cluster</name>
        <dbReference type="ChEBI" id="CHEBI:190135"/>
        <label>1</label>
    </ligand>
</feature>
<dbReference type="SUPFAM" id="SSF54665">
    <property type="entry name" value="CO dehydrogenase molybdoprotein N-domain-like"/>
    <property type="match status" value="1"/>
</dbReference>
<dbReference type="InterPro" id="IPR037165">
    <property type="entry name" value="AldOxase/xan_DH_Mopterin-bd_sf"/>
</dbReference>
<feature type="binding site" evidence="17">
    <location>
        <position position="145"/>
    </location>
    <ligand>
        <name>[2Fe-2S] cluster</name>
        <dbReference type="ChEBI" id="CHEBI:190135"/>
        <label>2</label>
    </ligand>
</feature>
<proteinExistence type="inferred from homology"/>
<evidence type="ECO:0000256" key="16">
    <source>
        <dbReference type="PIRSR" id="PIRSR000127-2"/>
    </source>
</evidence>
<dbReference type="Pfam" id="PF01315">
    <property type="entry name" value="Ald_Xan_dh_C"/>
    <property type="match status" value="1"/>
</dbReference>
<dbReference type="Pfam" id="PF03450">
    <property type="entry name" value="CO_deh_flav_C"/>
    <property type="match status" value="1"/>
</dbReference>
<keyword evidence="9 16" id="KW-0274">FAD</keyword>
<evidence type="ECO:0000256" key="7">
    <source>
        <dbReference type="ARBA" id="ARBA00022714"/>
    </source>
</evidence>
<evidence type="ECO:0000259" key="18">
    <source>
        <dbReference type="PROSITE" id="PS51085"/>
    </source>
</evidence>
<dbReference type="InterPro" id="IPR006058">
    <property type="entry name" value="2Fe2S_fd_BS"/>
</dbReference>
<dbReference type="Gene3D" id="3.90.1170.50">
    <property type="entry name" value="Aldehyde oxidase/xanthine dehydrogenase, a/b hammerhead"/>
    <property type="match status" value="1"/>
</dbReference>
<dbReference type="InterPro" id="IPR008274">
    <property type="entry name" value="AldOxase/xan_DH_MoCoBD1"/>
</dbReference>
<dbReference type="EnsemblMetazoa" id="XM_012690179.3">
    <property type="protein sequence ID" value="XP_012545633.1"/>
    <property type="gene ID" value="LOC101738607"/>
</dbReference>
<feature type="binding site" evidence="17">
    <location>
        <position position="42"/>
    </location>
    <ligand>
        <name>[2Fe-2S] cluster</name>
        <dbReference type="ChEBI" id="CHEBI:190135"/>
        <label>1</label>
    </ligand>
</feature>
<dbReference type="PROSITE" id="PS00197">
    <property type="entry name" value="2FE2S_FER_1"/>
    <property type="match status" value="1"/>
</dbReference>
<dbReference type="InterPro" id="IPR046867">
    <property type="entry name" value="AldOxase/xan_DH_MoCoBD2"/>
</dbReference>
<keyword evidence="21" id="KW-1185">Reference proteome</keyword>
<feature type="binding site" evidence="17">
    <location>
        <position position="143"/>
    </location>
    <ligand>
        <name>[2Fe-2S] cluster</name>
        <dbReference type="ChEBI" id="CHEBI:190135"/>
        <label>2</label>
    </ligand>
</feature>
<evidence type="ECO:0000313" key="20">
    <source>
        <dbReference type="EnsemblMetazoa" id="XP_012545633.1"/>
    </source>
</evidence>
<feature type="binding site" evidence="17">
    <location>
        <position position="879"/>
    </location>
    <ligand>
        <name>Mo-molybdopterin</name>
        <dbReference type="ChEBI" id="CHEBI:71302"/>
    </ligand>
    <ligandPart>
        <name>Mo</name>
        <dbReference type="ChEBI" id="CHEBI:28685"/>
    </ligandPart>
</feature>
<evidence type="ECO:0000256" key="11">
    <source>
        <dbReference type="ARBA" id="ARBA00023004"/>
    </source>
</evidence>
<comment type="subunit">
    <text evidence="4">Homodimer.</text>
</comment>
<dbReference type="PROSITE" id="PS51085">
    <property type="entry name" value="2FE2S_FER_2"/>
    <property type="match status" value="1"/>
</dbReference>
<evidence type="ECO:0000256" key="12">
    <source>
        <dbReference type="ARBA" id="ARBA00023014"/>
    </source>
</evidence>
<feature type="binding site" evidence="17">
    <location>
        <position position="735"/>
    </location>
    <ligand>
        <name>Mo-molybdopterin</name>
        <dbReference type="ChEBI" id="CHEBI:71302"/>
    </ligand>
    <ligandPart>
        <name>Mo</name>
        <dbReference type="ChEBI" id="CHEBI:28685"/>
    </ligandPart>
</feature>
<comment type="cofactor">
    <cofactor evidence="14">
        <name>[2Fe-2S] cluster</name>
        <dbReference type="ChEBI" id="CHEBI:190135"/>
    </cofactor>
</comment>
<dbReference type="InterPro" id="IPR016166">
    <property type="entry name" value="FAD-bd_PCMH"/>
</dbReference>
<keyword evidence="6" id="KW-0285">Flavoprotein</keyword>
<dbReference type="KEGG" id="bmor:101738607"/>
<dbReference type="InterPro" id="IPR002888">
    <property type="entry name" value="2Fe-2S-bd"/>
</dbReference>
<feature type="binding site" evidence="17">
    <location>
        <position position="108"/>
    </location>
    <ligand>
        <name>[2Fe-2S] cluster</name>
        <dbReference type="ChEBI" id="CHEBI:190135"/>
        <label>2</label>
    </ligand>
</feature>
<evidence type="ECO:0000256" key="3">
    <source>
        <dbReference type="ARBA" id="ARBA00006849"/>
    </source>
</evidence>
<dbReference type="OrthoDB" id="8300278at2759"/>
<dbReference type="Pfam" id="PF01799">
    <property type="entry name" value="Fer2_2"/>
    <property type="match status" value="1"/>
</dbReference>
<comment type="similarity">
    <text evidence="3">Belongs to the xanthine dehydrogenase family.</text>
</comment>
<comment type="subcellular location">
    <subcellularLocation>
        <location evidence="2">Peroxisome</location>
    </subcellularLocation>
</comment>
<dbReference type="Gene3D" id="3.30.390.50">
    <property type="entry name" value="CO dehydrogenase flavoprotein, C-terminal domain"/>
    <property type="match status" value="1"/>
</dbReference>
<dbReference type="FunFam" id="3.30.465.10:FF:000013">
    <property type="entry name" value="Aldehyde oxidase"/>
    <property type="match status" value="1"/>
</dbReference>
<dbReference type="FunFam" id="3.30.390.50:FF:000003">
    <property type="entry name" value="Aldehyde oxidase1"/>
    <property type="match status" value="1"/>
</dbReference>
<evidence type="ECO:0000256" key="8">
    <source>
        <dbReference type="ARBA" id="ARBA00022723"/>
    </source>
</evidence>
<dbReference type="InterPro" id="IPR001041">
    <property type="entry name" value="2Fe-2S_ferredoxin-type"/>
</dbReference>
<evidence type="ECO:0000256" key="2">
    <source>
        <dbReference type="ARBA" id="ARBA00004275"/>
    </source>
</evidence>
<dbReference type="SUPFAM" id="SSF54292">
    <property type="entry name" value="2Fe-2S ferredoxin-like"/>
    <property type="match status" value="1"/>
</dbReference>
<dbReference type="InterPro" id="IPR036010">
    <property type="entry name" value="2Fe-2S_ferredoxin-like_sf"/>
</dbReference>
<feature type="binding site" evidence="17">
    <location>
        <position position="47"/>
    </location>
    <ligand>
        <name>[2Fe-2S] cluster</name>
        <dbReference type="ChEBI" id="CHEBI:190135"/>
        <label>1</label>
    </ligand>
</feature>
<evidence type="ECO:0000256" key="6">
    <source>
        <dbReference type="ARBA" id="ARBA00022630"/>
    </source>
</evidence>
<evidence type="ECO:0000256" key="13">
    <source>
        <dbReference type="ARBA" id="ARBA00023140"/>
    </source>
</evidence>
<dbReference type="Gene3D" id="3.10.20.30">
    <property type="match status" value="1"/>
</dbReference>
<feature type="binding site" evidence="17">
    <location>
        <position position="1033"/>
    </location>
    <ligand>
        <name>Mo-molybdopterin</name>
        <dbReference type="ChEBI" id="CHEBI:71302"/>
    </ligand>
    <ligandPart>
        <name>Mo</name>
        <dbReference type="ChEBI" id="CHEBI:28685"/>
    </ligandPart>
</feature>
<dbReference type="SUPFAM" id="SSF56176">
    <property type="entry name" value="FAD-binding/transporter-associated domain-like"/>
    <property type="match status" value="1"/>
</dbReference>
<dbReference type="InterPro" id="IPR036884">
    <property type="entry name" value="2Fe-2S-bd_dom_sf"/>
</dbReference>
<dbReference type="Pfam" id="PF02738">
    <property type="entry name" value="MoCoBD_1"/>
    <property type="match status" value="1"/>
</dbReference>
<dbReference type="InterPro" id="IPR036683">
    <property type="entry name" value="CO_DH_flav_C_dom_sf"/>
</dbReference>
<dbReference type="SUPFAM" id="SSF56003">
    <property type="entry name" value="Molybdenum cofactor-binding domain"/>
    <property type="match status" value="1"/>
</dbReference>
<keyword evidence="12 17" id="KW-0411">Iron-sulfur</keyword>
<dbReference type="AlphaFoldDB" id="A0A8R2C5X3"/>
<dbReference type="GO" id="GO:0005777">
    <property type="term" value="C:peroxisome"/>
    <property type="evidence" value="ECO:0007669"/>
    <property type="project" value="UniProtKB-SubCell"/>
</dbReference>
<evidence type="ECO:0000256" key="9">
    <source>
        <dbReference type="ARBA" id="ARBA00022827"/>
    </source>
</evidence>
<dbReference type="InterPro" id="IPR000674">
    <property type="entry name" value="Ald_Oxase/Xan_DH_a/b"/>
</dbReference>
<dbReference type="InterPro" id="IPR016208">
    <property type="entry name" value="Ald_Oxase/xanthine_DH-like"/>
</dbReference>
<dbReference type="SUPFAM" id="SSF55447">
    <property type="entry name" value="CO dehydrogenase flavoprotein C-terminal domain-like"/>
    <property type="match status" value="1"/>
</dbReference>
<dbReference type="Gene3D" id="1.10.150.120">
    <property type="entry name" value="[2Fe-2S]-binding domain"/>
    <property type="match status" value="1"/>
</dbReference>
<dbReference type="PANTHER" id="PTHR11908">
    <property type="entry name" value="XANTHINE DEHYDROGENASE"/>
    <property type="match status" value="1"/>
</dbReference>
<evidence type="ECO:0000313" key="21">
    <source>
        <dbReference type="Proteomes" id="UP000005204"/>
    </source>
</evidence>
<evidence type="ECO:0000256" key="5">
    <source>
        <dbReference type="ARBA" id="ARBA00022505"/>
    </source>
</evidence>
<evidence type="ECO:0000259" key="19">
    <source>
        <dbReference type="PROSITE" id="PS51387"/>
    </source>
</evidence>
<keyword evidence="5 17" id="KW-0500">Molybdenum</keyword>
<dbReference type="PIRSF" id="PIRSF000127">
    <property type="entry name" value="Xanthine_DH"/>
    <property type="match status" value="1"/>
</dbReference>
<feature type="binding site" evidence="17">
    <location>
        <position position="111"/>
    </location>
    <ligand>
        <name>[2Fe-2S] cluster</name>
        <dbReference type="ChEBI" id="CHEBI:190135"/>
        <label>2</label>
    </ligand>
</feature>
<evidence type="ECO:0000256" key="17">
    <source>
        <dbReference type="PIRSR" id="PIRSR000127-3"/>
    </source>
</evidence>
<dbReference type="InterPro" id="IPR005107">
    <property type="entry name" value="CO_DH_flav_C"/>
</dbReference>
<keyword evidence="13" id="KW-0576">Peroxisome</keyword>
<reference evidence="20" key="2">
    <citation type="submission" date="2022-06" db="UniProtKB">
        <authorList>
            <consortium name="EnsemblMetazoa"/>
        </authorList>
    </citation>
    <scope>IDENTIFICATION</scope>
    <source>
        <strain evidence="20">p50T (Dazao)</strain>
    </source>
</reference>
<dbReference type="Proteomes" id="UP000005204">
    <property type="component" value="Unassembled WGS sequence"/>
</dbReference>
<evidence type="ECO:0000256" key="4">
    <source>
        <dbReference type="ARBA" id="ARBA00011738"/>
    </source>
</evidence>
<feature type="active site" description="Proton acceptor" evidence="15">
    <location>
        <position position="1205"/>
    </location>
</feature>
<protein>
    <submittedName>
        <fullName evidence="20">Uncharacterized protein</fullName>
    </submittedName>
</protein>
<accession>A0A8R2C5X3</accession>
<feature type="domain" description="FAD-binding PCMH-type" evidence="19">
    <location>
        <begin position="211"/>
        <end position="391"/>
    </location>
</feature>
<reference evidence="21" key="1">
    <citation type="journal article" date="2008" name="Insect Biochem. Mol. Biol.">
        <title>The genome of a lepidopteran model insect, the silkworm Bombyx mori.</title>
        <authorList>
            <consortium name="International Silkworm Genome Consortium"/>
        </authorList>
    </citation>
    <scope>NUCLEOTIDE SEQUENCE [LARGE SCALE GENOMIC DNA]</scope>
    <source>
        <strain evidence="21">p50T</strain>
    </source>
</reference>
<dbReference type="Pfam" id="PF20256">
    <property type="entry name" value="MoCoBD_2"/>
    <property type="match status" value="1"/>
</dbReference>
<keyword evidence="10" id="KW-0560">Oxidoreductase</keyword>
<evidence type="ECO:0000256" key="14">
    <source>
        <dbReference type="ARBA" id="ARBA00034078"/>
    </source>
</evidence>
<feature type="binding site" evidence="16">
    <location>
        <position position="399"/>
    </location>
    <ligand>
        <name>FAD</name>
        <dbReference type="ChEBI" id="CHEBI:57692"/>
    </ligand>
</feature>
<evidence type="ECO:0000256" key="10">
    <source>
        <dbReference type="ARBA" id="ARBA00023002"/>
    </source>
</evidence>
<dbReference type="InterPro" id="IPR012675">
    <property type="entry name" value="Beta-grasp_dom_sf"/>
</dbReference>
<dbReference type="SMART" id="SM01092">
    <property type="entry name" value="CO_deh_flav_C"/>
    <property type="match status" value="1"/>
</dbReference>
<name>A0A8R2C5X3_BOMMO</name>
<dbReference type="GO" id="GO:0016491">
    <property type="term" value="F:oxidoreductase activity"/>
    <property type="evidence" value="ECO:0007669"/>
    <property type="project" value="UniProtKB-KW"/>
</dbReference>
<dbReference type="InterPro" id="IPR002346">
    <property type="entry name" value="Mopterin_DH_FAD-bd"/>
</dbReference>
<comment type="cofactor">
    <cofactor evidence="1 16">
        <name>FAD</name>
        <dbReference type="ChEBI" id="CHEBI:57692"/>
    </cofactor>
</comment>
<keyword evidence="7 17" id="KW-0001">2Fe-2S</keyword>
<dbReference type="PROSITE" id="PS51387">
    <property type="entry name" value="FAD_PCMH"/>
    <property type="match status" value="1"/>
</dbReference>
<feature type="binding site" evidence="17">
    <location>
        <position position="50"/>
    </location>
    <ligand>
        <name>[2Fe-2S] cluster</name>
        <dbReference type="ChEBI" id="CHEBI:190135"/>
        <label>1</label>
    </ligand>
</feature>
<dbReference type="CDD" id="cd00207">
    <property type="entry name" value="fer2"/>
    <property type="match status" value="1"/>
</dbReference>
<dbReference type="InterPro" id="IPR036318">
    <property type="entry name" value="FAD-bd_PCMH-like_sf"/>
</dbReference>
<dbReference type="SMART" id="SM01008">
    <property type="entry name" value="Ald_Xan_dh_C"/>
    <property type="match status" value="1"/>
</dbReference>
<dbReference type="SUPFAM" id="SSF47741">
    <property type="entry name" value="CO dehydrogenase ISP C-domain like"/>
    <property type="match status" value="1"/>
</dbReference>
<evidence type="ECO:0000256" key="15">
    <source>
        <dbReference type="PIRSR" id="PIRSR000127-1"/>
    </source>
</evidence>
<evidence type="ECO:0000256" key="1">
    <source>
        <dbReference type="ARBA" id="ARBA00001974"/>
    </source>
</evidence>
<organism evidence="20 21">
    <name type="scientific">Bombyx mori</name>
    <name type="common">Silk moth</name>
    <dbReference type="NCBI Taxonomy" id="7091"/>
    <lineage>
        <taxon>Eukaryota</taxon>
        <taxon>Metazoa</taxon>
        <taxon>Ecdysozoa</taxon>
        <taxon>Arthropoda</taxon>
        <taxon>Hexapoda</taxon>
        <taxon>Insecta</taxon>
        <taxon>Pterygota</taxon>
        <taxon>Neoptera</taxon>
        <taxon>Endopterygota</taxon>
        <taxon>Lepidoptera</taxon>
        <taxon>Glossata</taxon>
        <taxon>Ditrysia</taxon>
        <taxon>Bombycoidea</taxon>
        <taxon>Bombycidae</taxon>
        <taxon>Bombycinae</taxon>
        <taxon>Bombyx</taxon>
    </lineage>
</organism>